<accession>N2A7G7</accession>
<gene>
    <name evidence="1" type="ORF">C823_04092</name>
</gene>
<name>N2A7G7_9FIRM</name>
<keyword evidence="2" id="KW-1185">Reference proteome</keyword>
<dbReference type="HOGENOM" id="CLU_2682288_0_0_9"/>
<evidence type="ECO:0000313" key="2">
    <source>
        <dbReference type="Proteomes" id="UP000012589"/>
    </source>
</evidence>
<evidence type="ECO:0000313" key="1">
    <source>
        <dbReference type="EMBL" id="EMZ22005.1"/>
    </source>
</evidence>
<dbReference type="Proteomes" id="UP000012589">
    <property type="component" value="Unassembled WGS sequence"/>
</dbReference>
<reference evidence="1 2" key="1">
    <citation type="journal article" date="2014" name="Genome Announc.">
        <title>Draft genome sequences of the altered schaedler flora, a defined bacterial community from gnotobiotic mice.</title>
        <authorList>
            <person name="Wannemuehler M.J."/>
            <person name="Overstreet A.M."/>
            <person name="Ward D.V."/>
            <person name="Phillips G.J."/>
        </authorList>
    </citation>
    <scope>NUCLEOTIDE SEQUENCE [LARGE SCALE GENOMIC DNA]</scope>
    <source>
        <strain evidence="1 2">ASF492</strain>
    </source>
</reference>
<sequence length="74" mass="8922">MEDSKFKNKMMKVIREDAFYVKKVAKKREYMKLLEKKRLKLKLSEDDLKSSLERKRLTENAIERKQVGMKKVSV</sequence>
<protein>
    <submittedName>
        <fullName evidence="1">Uncharacterized protein</fullName>
    </submittedName>
</protein>
<dbReference type="EMBL" id="AQFT01000124">
    <property type="protein sequence ID" value="EMZ22005.1"/>
    <property type="molecule type" value="Genomic_DNA"/>
</dbReference>
<proteinExistence type="predicted"/>
<comment type="caution">
    <text evidence="1">The sequence shown here is derived from an EMBL/GenBank/DDBJ whole genome shotgun (WGS) entry which is preliminary data.</text>
</comment>
<dbReference type="STRING" id="1235802.C823_04092"/>
<dbReference type="PATRIC" id="fig|1235802.3.peg.4341"/>
<organism evidence="1 2">
    <name type="scientific">Eubacterium plexicaudatum ASF492</name>
    <dbReference type="NCBI Taxonomy" id="1235802"/>
    <lineage>
        <taxon>Bacteria</taxon>
        <taxon>Bacillati</taxon>
        <taxon>Bacillota</taxon>
        <taxon>Clostridia</taxon>
        <taxon>Eubacteriales</taxon>
        <taxon>Eubacteriaceae</taxon>
        <taxon>Eubacterium</taxon>
    </lineage>
</organism>
<dbReference type="AlphaFoldDB" id="N2A7G7"/>